<dbReference type="GO" id="GO:0006886">
    <property type="term" value="P:intracellular protein transport"/>
    <property type="evidence" value="ECO:0007669"/>
    <property type="project" value="TreeGrafter"/>
</dbReference>
<evidence type="ECO:0000313" key="12">
    <source>
        <dbReference type="EMBL" id="KAK7094302.1"/>
    </source>
</evidence>
<comment type="similarity">
    <text evidence="2">Belongs to the SRP receptor beta subunit family.</text>
</comment>
<dbReference type="GO" id="GO:0005794">
    <property type="term" value="C:Golgi apparatus"/>
    <property type="evidence" value="ECO:0007669"/>
    <property type="project" value="TreeGrafter"/>
</dbReference>
<dbReference type="GO" id="GO:0005525">
    <property type="term" value="F:GTP binding"/>
    <property type="evidence" value="ECO:0007669"/>
    <property type="project" value="UniProtKB-KW"/>
</dbReference>
<name>A0AAN9AWG2_9CAEN</name>
<comment type="caution">
    <text evidence="12">The sequence shown here is derived from an EMBL/GenBank/DDBJ whole genome shotgun (WGS) entry which is preliminary data.</text>
</comment>
<evidence type="ECO:0000256" key="8">
    <source>
        <dbReference type="ARBA" id="ARBA00023134"/>
    </source>
</evidence>
<dbReference type="InterPro" id="IPR027417">
    <property type="entry name" value="P-loop_NTPase"/>
</dbReference>
<keyword evidence="13" id="KW-1185">Reference proteome</keyword>
<dbReference type="PANTHER" id="PTHR45909:SF1">
    <property type="entry name" value="ADP-RIBOSYLATION FACTOR-RELATED PROTEIN 1"/>
    <property type="match status" value="1"/>
</dbReference>
<keyword evidence="5" id="KW-0547">Nucleotide-binding</keyword>
<dbReference type="Pfam" id="PF09439">
    <property type="entry name" value="SRPRB"/>
    <property type="match status" value="1"/>
</dbReference>
<evidence type="ECO:0000256" key="2">
    <source>
        <dbReference type="ARBA" id="ARBA00005619"/>
    </source>
</evidence>
<keyword evidence="4 11" id="KW-0812">Transmembrane</keyword>
<evidence type="ECO:0000256" key="1">
    <source>
        <dbReference type="ARBA" id="ARBA00004389"/>
    </source>
</evidence>
<dbReference type="SUPFAM" id="SSF52540">
    <property type="entry name" value="P-loop containing nucleoside triphosphate hydrolases"/>
    <property type="match status" value="1"/>
</dbReference>
<dbReference type="InterPro" id="IPR019009">
    <property type="entry name" value="SRP_receptor_beta_su"/>
</dbReference>
<dbReference type="Gene3D" id="3.40.50.300">
    <property type="entry name" value="P-loop containing nucleotide triphosphate hydrolases"/>
    <property type="match status" value="1"/>
</dbReference>
<dbReference type="CDD" id="cd04105">
    <property type="entry name" value="SR_beta"/>
    <property type="match status" value="1"/>
</dbReference>
<organism evidence="12 13">
    <name type="scientific">Littorina saxatilis</name>
    <dbReference type="NCBI Taxonomy" id="31220"/>
    <lineage>
        <taxon>Eukaryota</taxon>
        <taxon>Metazoa</taxon>
        <taxon>Spiralia</taxon>
        <taxon>Lophotrochozoa</taxon>
        <taxon>Mollusca</taxon>
        <taxon>Gastropoda</taxon>
        <taxon>Caenogastropoda</taxon>
        <taxon>Littorinimorpha</taxon>
        <taxon>Littorinoidea</taxon>
        <taxon>Littorinidae</taxon>
        <taxon>Littorina</taxon>
    </lineage>
</organism>
<dbReference type="Proteomes" id="UP001374579">
    <property type="component" value="Unassembled WGS sequence"/>
</dbReference>
<evidence type="ECO:0000256" key="11">
    <source>
        <dbReference type="SAM" id="Phobius"/>
    </source>
</evidence>
<keyword evidence="9 11" id="KW-0472">Membrane</keyword>
<accession>A0AAN9AWG2</accession>
<evidence type="ECO:0000256" key="4">
    <source>
        <dbReference type="ARBA" id="ARBA00022692"/>
    </source>
</evidence>
<dbReference type="PANTHER" id="PTHR45909">
    <property type="entry name" value="ADP-RIBOSYLATION FACTOR-RELATED PROTEIN 1"/>
    <property type="match status" value="1"/>
</dbReference>
<keyword evidence="8" id="KW-0342">GTP-binding</keyword>
<reference evidence="12 13" key="1">
    <citation type="submission" date="2024-02" db="EMBL/GenBank/DDBJ databases">
        <title>Chromosome-scale genome assembly of the rough periwinkle Littorina saxatilis.</title>
        <authorList>
            <person name="De Jode A."/>
            <person name="Faria R."/>
            <person name="Formenti G."/>
            <person name="Sims Y."/>
            <person name="Smith T.P."/>
            <person name="Tracey A."/>
            <person name="Wood J.M.D."/>
            <person name="Zagrodzka Z.B."/>
            <person name="Johannesson K."/>
            <person name="Butlin R.K."/>
            <person name="Leder E.H."/>
        </authorList>
    </citation>
    <scope>NUCLEOTIDE SEQUENCE [LARGE SCALE GENOMIC DNA]</scope>
    <source>
        <strain evidence="12">Snail1</strain>
        <tissue evidence="12">Muscle</tissue>
    </source>
</reference>
<comment type="subcellular location">
    <subcellularLocation>
        <location evidence="1">Endoplasmic reticulum membrane</location>
        <topology evidence="1">Single-pass membrane protein</topology>
    </subcellularLocation>
</comment>
<keyword evidence="10" id="KW-0675">Receptor</keyword>
<evidence type="ECO:0000313" key="13">
    <source>
        <dbReference type="Proteomes" id="UP001374579"/>
    </source>
</evidence>
<feature type="transmembrane region" description="Helical" evidence="11">
    <location>
        <begin position="25"/>
        <end position="44"/>
    </location>
</feature>
<dbReference type="EMBL" id="JBAMIC010000019">
    <property type="protein sequence ID" value="KAK7094302.1"/>
    <property type="molecule type" value="Genomic_DNA"/>
</dbReference>
<keyword evidence="7 11" id="KW-1133">Transmembrane helix</keyword>
<dbReference type="InterPro" id="IPR024156">
    <property type="entry name" value="Small_GTPase_ARF"/>
</dbReference>
<proteinExistence type="inferred from homology"/>
<evidence type="ECO:0000256" key="10">
    <source>
        <dbReference type="ARBA" id="ARBA00023170"/>
    </source>
</evidence>
<protein>
    <recommendedName>
        <fullName evidence="3">Signal recognition particle receptor subunit beta</fullName>
    </recommendedName>
</protein>
<keyword evidence="6" id="KW-0256">Endoplasmic reticulum</keyword>
<sequence>MASKKAEQNVVTYVTKGLQNGDPTVVGIIVAVVVVLLTIIFFAVRSRRGTKRQGILLMGICDSGKTLMFTRLVHKKFKQSVTSVKPNSGSIGLPQGNKSLPVTDLPGHERLRTQMLDDNKALARGLVFVVDSGTVLKEMKEVAEYLYTILTDRVISQNAPPLLIACNKQDLMLSKGAGVIQKAMEKEINTLRVTQSAALQSTDSTGNNNTFLGKRDKHFSFADIKPLRVEFVECSARGKDENGEADLEPVLDWIGRVA</sequence>
<dbReference type="GO" id="GO:0003924">
    <property type="term" value="F:GTPase activity"/>
    <property type="evidence" value="ECO:0007669"/>
    <property type="project" value="TreeGrafter"/>
</dbReference>
<dbReference type="GO" id="GO:0043001">
    <property type="term" value="P:Golgi to plasma membrane protein transport"/>
    <property type="evidence" value="ECO:0007669"/>
    <property type="project" value="TreeGrafter"/>
</dbReference>
<evidence type="ECO:0000256" key="9">
    <source>
        <dbReference type="ARBA" id="ARBA00023136"/>
    </source>
</evidence>
<evidence type="ECO:0000256" key="6">
    <source>
        <dbReference type="ARBA" id="ARBA00022824"/>
    </source>
</evidence>
<evidence type="ECO:0000256" key="3">
    <source>
        <dbReference type="ARBA" id="ARBA00020256"/>
    </source>
</evidence>
<dbReference type="GO" id="GO:0034067">
    <property type="term" value="P:protein localization to Golgi apparatus"/>
    <property type="evidence" value="ECO:0007669"/>
    <property type="project" value="TreeGrafter"/>
</dbReference>
<evidence type="ECO:0000256" key="5">
    <source>
        <dbReference type="ARBA" id="ARBA00022741"/>
    </source>
</evidence>
<gene>
    <name evidence="12" type="ORF">V1264_007942</name>
</gene>
<evidence type="ECO:0000256" key="7">
    <source>
        <dbReference type="ARBA" id="ARBA00022989"/>
    </source>
</evidence>
<dbReference type="PROSITE" id="PS51417">
    <property type="entry name" value="ARF"/>
    <property type="match status" value="1"/>
</dbReference>
<dbReference type="GO" id="GO:0005789">
    <property type="term" value="C:endoplasmic reticulum membrane"/>
    <property type="evidence" value="ECO:0007669"/>
    <property type="project" value="UniProtKB-SubCell"/>
</dbReference>
<dbReference type="AlphaFoldDB" id="A0AAN9AWG2"/>